<dbReference type="GO" id="GO:0016020">
    <property type="term" value="C:membrane"/>
    <property type="evidence" value="ECO:0007669"/>
    <property type="project" value="GOC"/>
</dbReference>
<dbReference type="Pfam" id="PF02057">
    <property type="entry name" value="Glyco_hydro_59"/>
    <property type="match status" value="1"/>
</dbReference>
<keyword evidence="6" id="KW-0442">Lipid degradation</keyword>
<dbReference type="EC" id="3.2.1.46" evidence="2"/>
<feature type="domain" description="Glycosyl hydrolase family 59 C-terminal lectin" evidence="16">
    <location>
        <begin position="518"/>
        <end position="620"/>
    </location>
</feature>
<dbReference type="InterPro" id="IPR049162">
    <property type="entry name" value="GH59_C"/>
</dbReference>
<feature type="non-terminal residue" evidence="17">
    <location>
        <position position="1"/>
    </location>
</feature>
<dbReference type="Gene3D" id="2.60.120.560">
    <property type="entry name" value="Exo-inulinase, domain 1"/>
    <property type="match status" value="1"/>
</dbReference>
<dbReference type="PANTHER" id="PTHR15172">
    <property type="entry name" value="GALACTOCEREBROSIDASE"/>
    <property type="match status" value="1"/>
</dbReference>
<dbReference type="GO" id="GO:0006683">
    <property type="term" value="P:galactosylceramide catabolic process"/>
    <property type="evidence" value="ECO:0007669"/>
    <property type="project" value="InterPro"/>
</dbReference>
<evidence type="ECO:0000256" key="2">
    <source>
        <dbReference type="ARBA" id="ARBA00012657"/>
    </source>
</evidence>
<dbReference type="InterPro" id="IPR049161">
    <property type="entry name" value="GH59_cat"/>
</dbReference>
<dbReference type="Gene3D" id="3.20.20.70">
    <property type="entry name" value="Aldolase class I"/>
    <property type="match status" value="1"/>
</dbReference>
<evidence type="ECO:0000256" key="5">
    <source>
        <dbReference type="ARBA" id="ARBA00022919"/>
    </source>
</evidence>
<feature type="active site" description="Nucleophile" evidence="12">
    <location>
        <position position="280"/>
    </location>
</feature>
<keyword evidence="18" id="KW-1185">Reference proteome</keyword>
<proteinExistence type="inferred from homology"/>
<evidence type="ECO:0000256" key="11">
    <source>
        <dbReference type="ARBA" id="ARBA00033098"/>
    </source>
</evidence>
<keyword evidence="8" id="KW-1015">Disulfide bond</keyword>
<feature type="active site" description="Proton donor/acceptor" evidence="12">
    <location>
        <position position="205"/>
    </location>
</feature>
<keyword evidence="3 13" id="KW-0732">Signal</keyword>
<dbReference type="Gene3D" id="3.20.20.80">
    <property type="entry name" value="Glycosidases"/>
    <property type="match status" value="1"/>
</dbReference>
<dbReference type="Proteomes" id="UP001283361">
    <property type="component" value="Unassembled WGS sequence"/>
</dbReference>
<evidence type="ECO:0000256" key="6">
    <source>
        <dbReference type="ARBA" id="ARBA00022963"/>
    </source>
</evidence>
<feature type="signal peptide" evidence="13">
    <location>
        <begin position="1"/>
        <end position="22"/>
    </location>
</feature>
<keyword evidence="9" id="KW-0325">Glycoprotein</keyword>
<evidence type="ECO:0000256" key="8">
    <source>
        <dbReference type="ARBA" id="ARBA00023157"/>
    </source>
</evidence>
<evidence type="ECO:0000259" key="14">
    <source>
        <dbReference type="Pfam" id="PF02057"/>
    </source>
</evidence>
<feature type="domain" description="Glycosyl hydrolase family 59 central" evidence="15">
    <location>
        <begin position="368"/>
        <end position="481"/>
    </location>
</feature>
<feature type="chain" id="PRO_5041933487" description="galactosylceramidase" evidence="13">
    <location>
        <begin position="23"/>
        <end position="620"/>
    </location>
</feature>
<evidence type="ECO:0000256" key="9">
    <source>
        <dbReference type="ARBA" id="ARBA00023180"/>
    </source>
</evidence>
<dbReference type="InterPro" id="IPR017853">
    <property type="entry name" value="GH"/>
</dbReference>
<dbReference type="PANTHER" id="PTHR15172:SF1">
    <property type="entry name" value="GALACTOCEREBROSIDASE"/>
    <property type="match status" value="1"/>
</dbReference>
<keyword evidence="10" id="KW-0326">Glycosidase</keyword>
<keyword evidence="7" id="KW-0443">Lipid metabolism</keyword>
<evidence type="ECO:0000256" key="7">
    <source>
        <dbReference type="ARBA" id="ARBA00023098"/>
    </source>
</evidence>
<accession>A0AAE0ZC50</accession>
<protein>
    <recommendedName>
        <fullName evidence="2">galactosylceramidase</fullName>
        <ecNumber evidence="2">3.2.1.46</ecNumber>
    </recommendedName>
    <alternativeName>
        <fullName evidence="11">Galactosylceramidase</fullName>
    </alternativeName>
</protein>
<dbReference type="InterPro" id="IPR035394">
    <property type="entry name" value="Glyco_hydro_59_dom"/>
</dbReference>
<evidence type="ECO:0000313" key="17">
    <source>
        <dbReference type="EMBL" id="KAK3766450.1"/>
    </source>
</evidence>
<keyword evidence="5" id="KW-0746">Sphingolipid metabolism</keyword>
<dbReference type="InterPro" id="IPR001286">
    <property type="entry name" value="Glyco_hydro_59"/>
</dbReference>
<name>A0AAE0ZC50_9GAST</name>
<dbReference type="EMBL" id="JAWDGP010004229">
    <property type="protein sequence ID" value="KAK3766450.1"/>
    <property type="molecule type" value="Genomic_DNA"/>
</dbReference>
<evidence type="ECO:0000256" key="4">
    <source>
        <dbReference type="ARBA" id="ARBA00022801"/>
    </source>
</evidence>
<dbReference type="FunFam" id="3.20.20.80:FF:000026">
    <property type="entry name" value="galactocerebrosidase precursor"/>
    <property type="match status" value="1"/>
</dbReference>
<organism evidence="17 18">
    <name type="scientific">Elysia crispata</name>
    <name type="common">lettuce slug</name>
    <dbReference type="NCBI Taxonomy" id="231223"/>
    <lineage>
        <taxon>Eukaryota</taxon>
        <taxon>Metazoa</taxon>
        <taxon>Spiralia</taxon>
        <taxon>Lophotrochozoa</taxon>
        <taxon>Mollusca</taxon>
        <taxon>Gastropoda</taxon>
        <taxon>Heterobranchia</taxon>
        <taxon>Euthyneura</taxon>
        <taxon>Panpulmonata</taxon>
        <taxon>Sacoglossa</taxon>
        <taxon>Placobranchoidea</taxon>
        <taxon>Plakobranchidae</taxon>
        <taxon>Elysia</taxon>
    </lineage>
</organism>
<evidence type="ECO:0000313" key="18">
    <source>
        <dbReference type="Proteomes" id="UP001283361"/>
    </source>
</evidence>
<dbReference type="AlphaFoldDB" id="A0AAE0ZC50"/>
<dbReference type="Pfam" id="PF17387">
    <property type="entry name" value="Glyco_hydro_59M"/>
    <property type="match status" value="1"/>
</dbReference>
<evidence type="ECO:0000259" key="15">
    <source>
        <dbReference type="Pfam" id="PF17387"/>
    </source>
</evidence>
<evidence type="ECO:0000256" key="1">
    <source>
        <dbReference type="ARBA" id="ARBA00005637"/>
    </source>
</evidence>
<evidence type="ECO:0000256" key="13">
    <source>
        <dbReference type="SAM" id="SignalP"/>
    </source>
</evidence>
<comment type="similarity">
    <text evidence="1">Belongs to the glycosyl hydrolase 59 family.</text>
</comment>
<keyword evidence="4" id="KW-0378">Hydrolase</keyword>
<dbReference type="GO" id="GO:0004336">
    <property type="term" value="F:galactosylceramidase activity"/>
    <property type="evidence" value="ECO:0007669"/>
    <property type="project" value="UniProtKB-EC"/>
</dbReference>
<sequence>MEFKLGTALSLLFLQIVEICASFDQKEFSIYSVQSEAHFLKRVPSNGKSITVDDSQGLGRLFEGVGAISGGGATSKLLVNYEEKLRDQILDYLFKPNFGASLQILKVEIGGDVQSTDGTEASHMHSSWDENYHRGYEWWVMKEAKKRNPNIKLYGLPWGFPGWLGQGTLSPYVAPEVTANYVIKWISGAKKVHNLTIDFVGIWNEYKYNITYIKTLREMLDLRGYEKTMVIASDGYWGIVQDVEKDEGLAAAIYAIGVHYPGTNSPSDAKNLGKTLWASEDYSTFNDEVGGGCWARTLNQNYVNGLLTSTIAWNLIGSYYENLPWFRSGLMTAVQPWSGHYNVTTPIWMTAHTTQFTSIGWNYFSHGNGVGKLPKGGSYVSLTNEAKDQLTIVIETMTHDHSLCVRPALPPYDVYPQNITITLKGSFANLPHMNVWYSKLDFSGTEDRMFVKKKPLGFKNGQATLYLGLDEILTLTTITTGNKGSYQQPPEPQSFPLPYKDDFEGLQISQEPYNLVAQVGRFEVVKSQDASHGLVIRQTVLQQPIESCPWPLKFPIAIIGNYKWTDIAVEVDFEIPRVNGTTGVFVAARVDKGSCPVQTAQGIFFSVFPKSGKFMVSCDL</sequence>
<comment type="caution">
    <text evidence="17">The sequence shown here is derived from an EMBL/GenBank/DDBJ whole genome shotgun (WGS) entry which is preliminary data.</text>
</comment>
<dbReference type="SUPFAM" id="SSF51445">
    <property type="entry name" value="(Trans)glycosidases"/>
    <property type="match status" value="1"/>
</dbReference>
<feature type="domain" description="Glycosyl hydrolase family 59 catalytic" evidence="14">
    <location>
        <begin position="62"/>
        <end position="355"/>
    </location>
</feature>
<dbReference type="GO" id="GO:0005764">
    <property type="term" value="C:lysosome"/>
    <property type="evidence" value="ECO:0007669"/>
    <property type="project" value="TreeGrafter"/>
</dbReference>
<dbReference type="Pfam" id="PF21708">
    <property type="entry name" value="Glyco_hydro_59_C"/>
    <property type="match status" value="1"/>
</dbReference>
<evidence type="ECO:0000259" key="16">
    <source>
        <dbReference type="Pfam" id="PF21708"/>
    </source>
</evidence>
<evidence type="ECO:0000256" key="3">
    <source>
        <dbReference type="ARBA" id="ARBA00022729"/>
    </source>
</evidence>
<gene>
    <name evidence="17" type="ORF">RRG08_066149</name>
</gene>
<evidence type="ECO:0000256" key="12">
    <source>
        <dbReference type="PIRSR" id="PIRSR601286-50"/>
    </source>
</evidence>
<dbReference type="InterPro" id="IPR013785">
    <property type="entry name" value="Aldolase_TIM"/>
</dbReference>
<dbReference type="PRINTS" id="PR00850">
    <property type="entry name" value="GLHYDRLASE59"/>
</dbReference>
<reference evidence="17" key="1">
    <citation type="journal article" date="2023" name="G3 (Bethesda)">
        <title>A reference genome for the long-term kleptoplast-retaining sea slug Elysia crispata morphotype clarki.</title>
        <authorList>
            <person name="Eastman K.E."/>
            <person name="Pendleton A.L."/>
            <person name="Shaikh M.A."/>
            <person name="Suttiyut T."/>
            <person name="Ogas R."/>
            <person name="Tomko P."/>
            <person name="Gavelis G."/>
            <person name="Widhalm J.R."/>
            <person name="Wisecaver J.H."/>
        </authorList>
    </citation>
    <scope>NUCLEOTIDE SEQUENCE</scope>
    <source>
        <strain evidence="17">ECLA1</strain>
    </source>
</reference>
<evidence type="ECO:0000256" key="10">
    <source>
        <dbReference type="ARBA" id="ARBA00023295"/>
    </source>
</evidence>